<keyword evidence="1" id="KW-1133">Transmembrane helix</keyword>
<dbReference type="RefSeq" id="WP_181581595.1">
    <property type="nucleotide sequence ID" value="NZ_CP059399.1"/>
</dbReference>
<dbReference type="AlphaFoldDB" id="A0A7D6VDQ0"/>
<evidence type="ECO:0000256" key="1">
    <source>
        <dbReference type="SAM" id="Phobius"/>
    </source>
</evidence>
<dbReference type="Proteomes" id="UP000515512">
    <property type="component" value="Chromosome"/>
</dbReference>
<protein>
    <submittedName>
        <fullName evidence="2">Uncharacterized protein</fullName>
    </submittedName>
</protein>
<evidence type="ECO:0000313" key="2">
    <source>
        <dbReference type="EMBL" id="QLY30397.1"/>
    </source>
</evidence>
<organism evidence="2 3">
    <name type="scientific">Nocardia huaxiensis</name>
    <dbReference type="NCBI Taxonomy" id="2755382"/>
    <lineage>
        <taxon>Bacteria</taxon>
        <taxon>Bacillati</taxon>
        <taxon>Actinomycetota</taxon>
        <taxon>Actinomycetes</taxon>
        <taxon>Mycobacteriales</taxon>
        <taxon>Nocardiaceae</taxon>
        <taxon>Nocardia</taxon>
    </lineage>
</organism>
<reference evidence="2 3" key="1">
    <citation type="submission" date="2020-07" db="EMBL/GenBank/DDBJ databases">
        <authorList>
            <person name="Zhuang K."/>
            <person name="Ran Y."/>
        </authorList>
    </citation>
    <scope>NUCLEOTIDE SEQUENCE [LARGE SCALE GENOMIC DNA]</scope>
    <source>
        <strain evidence="2 3">WCH-YHL-001</strain>
    </source>
</reference>
<keyword evidence="3" id="KW-1185">Reference proteome</keyword>
<feature type="transmembrane region" description="Helical" evidence="1">
    <location>
        <begin position="21"/>
        <end position="40"/>
    </location>
</feature>
<proteinExistence type="predicted"/>
<dbReference type="EMBL" id="CP059399">
    <property type="protein sequence ID" value="QLY30397.1"/>
    <property type="molecule type" value="Genomic_DNA"/>
</dbReference>
<keyword evidence="1" id="KW-0812">Transmembrane</keyword>
<gene>
    <name evidence="2" type="ORF">H0264_35630</name>
</gene>
<dbReference type="KEGG" id="nhu:H0264_35630"/>
<keyword evidence="1" id="KW-0472">Membrane</keyword>
<accession>A0A7D6VDQ0</accession>
<sequence length="280" mass="29314">MMAPLTLLAARFAARTLSRSRLVRTVVMASIFLAVMLVVGCGASTGPVSLSDGKQIADACPSGRSVAGRAAIDVSTHMRPIAADAGRLDPVRQQVRRTLICGGHLRVEVFSGSSASTAAVYDGELKLPGATENARLRREPAMTEDIMAEIRRNLPDAAATLPLTGSDITAQFGMSAEYLAQLSPYGSRFMLDMLVVTDGVQSEGFDLTDPALTPERAKVLAGQVTVPELPGAVVQFTSIGKTANPAPPTAYVDGLKVFFTEVCMATGAARCTVVTDAAGR</sequence>
<name>A0A7D6VDQ0_9NOCA</name>
<evidence type="ECO:0000313" key="3">
    <source>
        <dbReference type="Proteomes" id="UP000515512"/>
    </source>
</evidence>